<feature type="transmembrane region" description="Helical" evidence="6">
    <location>
        <begin position="139"/>
        <end position="159"/>
    </location>
</feature>
<evidence type="ECO:0000256" key="2">
    <source>
        <dbReference type="ARBA" id="ARBA00022475"/>
    </source>
</evidence>
<dbReference type="PIRSF" id="PIRSF006060">
    <property type="entry name" value="AA_transporter"/>
    <property type="match status" value="1"/>
</dbReference>
<reference evidence="7" key="1">
    <citation type="submission" date="2011-05" db="EMBL/GenBank/DDBJ databases">
        <title>Complete sequence of chromosome of Methanothermococcus okinawensis IH1.</title>
        <authorList>
            <consortium name="US DOE Joint Genome Institute"/>
            <person name="Lucas S."/>
            <person name="Han J."/>
            <person name="Lapidus A."/>
            <person name="Cheng J.-F."/>
            <person name="Goodwin L."/>
            <person name="Pitluck S."/>
            <person name="Peters L."/>
            <person name="Mikhailova N."/>
            <person name="Held B."/>
            <person name="Han C."/>
            <person name="Tapia R."/>
            <person name="Land M."/>
            <person name="Hauser L."/>
            <person name="Kyrpides N."/>
            <person name="Ivanova N."/>
            <person name="Pagani I."/>
            <person name="Sieprawska-Lupa M."/>
            <person name="Takai K."/>
            <person name="Miyazaki J."/>
            <person name="Whitman W."/>
            <person name="Woyke T."/>
        </authorList>
    </citation>
    <scope>NUCLEOTIDE SEQUENCE</scope>
    <source>
        <strain evidence="7">IH1</strain>
    </source>
</reference>
<dbReference type="InterPro" id="IPR050367">
    <property type="entry name" value="APC_superfamily"/>
</dbReference>
<feature type="transmembrane region" description="Helical" evidence="6">
    <location>
        <begin position="38"/>
        <end position="62"/>
    </location>
</feature>
<keyword evidence="3 6" id="KW-0812">Transmembrane</keyword>
<proteinExistence type="predicted"/>
<dbReference type="Proteomes" id="UP000009296">
    <property type="component" value="Chromosome"/>
</dbReference>
<dbReference type="GeneID" id="10772998"/>
<feature type="transmembrane region" description="Helical" evidence="6">
    <location>
        <begin position="113"/>
        <end position="132"/>
    </location>
</feature>
<dbReference type="Gene3D" id="1.20.1740.10">
    <property type="entry name" value="Amino acid/polyamine transporter I"/>
    <property type="match status" value="1"/>
</dbReference>
<dbReference type="eggNOG" id="arCOG00009">
    <property type="taxonomic scope" value="Archaea"/>
</dbReference>
<accession>F8AMD1</accession>
<evidence type="ECO:0000313" key="7">
    <source>
        <dbReference type="EMBL" id="AEH06822.1"/>
    </source>
</evidence>
<sequence>MRYLTLKDAVFLTITSIVGGGIFVLSPLTYTIAGKCAIYGWIIDLVISLIMATPFAYASTKITKSGGPYKYIQKIFGIKIGKIFGYMLWFSGVVSISAVVSFFEVIFNVYFDFKYIGIVLIIIITALVLSGIKVIKNILRLFAIITILILIFIICSNGLDLNIFSTAKFDISKIFMASYFGLWTMTGWEGIVIPSESFKNPKKDISYGLIIGTFIVGILYLFYAWSISSNAIYGNLEIVIKSLIKNNMVVWLGMLMIIAGCIFSWTFTLSWMPKSLFPKIFELKPIKHLENSKKDISIIGVLLNAFIIAFFSMSSSKTLVDISLFMVLVSYFGVYFAVFKGADSAIYKYFAFISCLVVLIILIFRIAYFIIY</sequence>
<dbReference type="GO" id="GO:0022857">
    <property type="term" value="F:transmembrane transporter activity"/>
    <property type="evidence" value="ECO:0007669"/>
    <property type="project" value="InterPro"/>
</dbReference>
<feature type="transmembrane region" description="Helical" evidence="6">
    <location>
        <begin position="248"/>
        <end position="271"/>
    </location>
</feature>
<keyword evidence="4 6" id="KW-1133">Transmembrane helix</keyword>
<evidence type="ECO:0000256" key="6">
    <source>
        <dbReference type="SAM" id="Phobius"/>
    </source>
</evidence>
<organism evidence="7 8">
    <name type="scientific">Methanothermococcus okinawensis (strain DSM 14208 / JCM 11175 / IH1)</name>
    <dbReference type="NCBI Taxonomy" id="647113"/>
    <lineage>
        <taxon>Archaea</taxon>
        <taxon>Methanobacteriati</taxon>
        <taxon>Methanobacteriota</taxon>
        <taxon>Methanomada group</taxon>
        <taxon>Methanococci</taxon>
        <taxon>Methanococcales</taxon>
        <taxon>Methanococcaceae</taxon>
        <taxon>Methanothermococcus</taxon>
    </lineage>
</organism>
<feature type="transmembrane region" description="Helical" evidence="6">
    <location>
        <begin position="296"/>
        <end position="313"/>
    </location>
</feature>
<dbReference type="Pfam" id="PF13520">
    <property type="entry name" value="AA_permease_2"/>
    <property type="match status" value="1"/>
</dbReference>
<evidence type="ECO:0000256" key="5">
    <source>
        <dbReference type="ARBA" id="ARBA00023136"/>
    </source>
</evidence>
<comment type="subcellular location">
    <subcellularLocation>
        <location evidence="1">Cell membrane</location>
        <topology evidence="1">Multi-pass membrane protein</topology>
    </subcellularLocation>
</comment>
<evidence type="ECO:0000256" key="1">
    <source>
        <dbReference type="ARBA" id="ARBA00004651"/>
    </source>
</evidence>
<dbReference type="PANTHER" id="PTHR42770:SF11">
    <property type="entry name" value="INNER MEMBRANE TRANSPORT PROTEIN YBAT"/>
    <property type="match status" value="1"/>
</dbReference>
<feature type="transmembrane region" description="Helical" evidence="6">
    <location>
        <begin position="350"/>
        <end position="371"/>
    </location>
</feature>
<dbReference type="KEGG" id="mok:Metok_0848"/>
<gene>
    <name evidence="7" type="ordered locus">Metok_0848</name>
</gene>
<dbReference type="AlphaFoldDB" id="F8AMD1"/>
<feature type="transmembrane region" description="Helical" evidence="6">
    <location>
        <begin position="9"/>
        <end position="32"/>
    </location>
</feature>
<name>F8AMD1_METOI</name>
<keyword evidence="8" id="KW-1185">Reference proteome</keyword>
<feature type="transmembrane region" description="Helical" evidence="6">
    <location>
        <begin position="171"/>
        <end position="193"/>
    </location>
</feature>
<keyword evidence="5 6" id="KW-0472">Membrane</keyword>
<feature type="transmembrane region" description="Helical" evidence="6">
    <location>
        <begin position="83"/>
        <end position="107"/>
    </location>
</feature>
<keyword evidence="2" id="KW-1003">Cell membrane</keyword>
<dbReference type="InterPro" id="IPR002293">
    <property type="entry name" value="AA/rel_permease1"/>
</dbReference>
<dbReference type="STRING" id="647113.Metok_0848"/>
<dbReference type="HOGENOM" id="CLU_743174_0_0_2"/>
<dbReference type="RefSeq" id="WP_013867007.1">
    <property type="nucleotide sequence ID" value="NC_015636.1"/>
</dbReference>
<feature type="transmembrane region" description="Helical" evidence="6">
    <location>
        <begin position="205"/>
        <end position="228"/>
    </location>
</feature>
<dbReference type="EMBL" id="CP002792">
    <property type="protein sequence ID" value="AEH06822.1"/>
    <property type="molecule type" value="Genomic_DNA"/>
</dbReference>
<dbReference type="PANTHER" id="PTHR42770">
    <property type="entry name" value="AMINO ACID TRANSPORTER-RELATED"/>
    <property type="match status" value="1"/>
</dbReference>
<evidence type="ECO:0000313" key="8">
    <source>
        <dbReference type="Proteomes" id="UP000009296"/>
    </source>
</evidence>
<dbReference type="OrthoDB" id="65658at2157"/>
<feature type="transmembrane region" description="Helical" evidence="6">
    <location>
        <begin position="319"/>
        <end position="338"/>
    </location>
</feature>
<dbReference type="GO" id="GO:0005886">
    <property type="term" value="C:plasma membrane"/>
    <property type="evidence" value="ECO:0007669"/>
    <property type="project" value="UniProtKB-SubCell"/>
</dbReference>
<evidence type="ECO:0000256" key="3">
    <source>
        <dbReference type="ARBA" id="ARBA00022692"/>
    </source>
</evidence>
<evidence type="ECO:0000256" key="4">
    <source>
        <dbReference type="ARBA" id="ARBA00022989"/>
    </source>
</evidence>
<protein>
    <submittedName>
        <fullName evidence="7">AsoB protein</fullName>
    </submittedName>
</protein>